<gene>
    <name evidence="2" type="ORF">N7482_001133</name>
</gene>
<organism evidence="2 3">
    <name type="scientific">Penicillium canariense</name>
    <dbReference type="NCBI Taxonomy" id="189055"/>
    <lineage>
        <taxon>Eukaryota</taxon>
        <taxon>Fungi</taxon>
        <taxon>Dikarya</taxon>
        <taxon>Ascomycota</taxon>
        <taxon>Pezizomycotina</taxon>
        <taxon>Eurotiomycetes</taxon>
        <taxon>Eurotiomycetidae</taxon>
        <taxon>Eurotiales</taxon>
        <taxon>Aspergillaceae</taxon>
        <taxon>Penicillium</taxon>
    </lineage>
</organism>
<dbReference type="AlphaFoldDB" id="A0A9W9IJ68"/>
<reference evidence="2" key="2">
    <citation type="journal article" date="2023" name="IMA Fungus">
        <title>Comparative genomic study of the Penicillium genus elucidates a diverse pangenome and 15 lateral gene transfer events.</title>
        <authorList>
            <person name="Petersen C."/>
            <person name="Sorensen T."/>
            <person name="Nielsen M.R."/>
            <person name="Sondergaard T.E."/>
            <person name="Sorensen J.L."/>
            <person name="Fitzpatrick D.A."/>
            <person name="Frisvad J.C."/>
            <person name="Nielsen K.L."/>
        </authorList>
    </citation>
    <scope>NUCLEOTIDE SEQUENCE</scope>
    <source>
        <strain evidence="2">IBT 26290</strain>
    </source>
</reference>
<dbReference type="Proteomes" id="UP001149163">
    <property type="component" value="Unassembled WGS sequence"/>
</dbReference>
<proteinExistence type="predicted"/>
<reference evidence="2" key="1">
    <citation type="submission" date="2022-11" db="EMBL/GenBank/DDBJ databases">
        <authorList>
            <person name="Petersen C."/>
        </authorList>
    </citation>
    <scope>NUCLEOTIDE SEQUENCE</scope>
    <source>
        <strain evidence="2">IBT 26290</strain>
    </source>
</reference>
<dbReference type="GeneID" id="81422434"/>
<feature type="region of interest" description="Disordered" evidence="1">
    <location>
        <begin position="1"/>
        <end position="22"/>
    </location>
</feature>
<accession>A0A9W9IJ68</accession>
<comment type="caution">
    <text evidence="2">The sequence shown here is derived from an EMBL/GenBank/DDBJ whole genome shotgun (WGS) entry which is preliminary data.</text>
</comment>
<keyword evidence="3" id="KW-1185">Reference proteome</keyword>
<evidence type="ECO:0000313" key="2">
    <source>
        <dbReference type="EMBL" id="KAJ5175256.1"/>
    </source>
</evidence>
<dbReference type="EMBL" id="JAPQKN010000001">
    <property type="protein sequence ID" value="KAJ5175256.1"/>
    <property type="molecule type" value="Genomic_DNA"/>
</dbReference>
<dbReference type="RefSeq" id="XP_056546864.1">
    <property type="nucleotide sequence ID" value="XM_056683258.1"/>
</dbReference>
<evidence type="ECO:0000256" key="1">
    <source>
        <dbReference type="SAM" id="MobiDB-lite"/>
    </source>
</evidence>
<evidence type="ECO:0000313" key="3">
    <source>
        <dbReference type="Proteomes" id="UP001149163"/>
    </source>
</evidence>
<name>A0A9W9IJ68_9EURO</name>
<sequence length="362" mass="40391">METSRNGGNLPQPPVSFPRASDDVTSVMFNPNDNLTTKEQRVQDPNVCYTSTLLHYTGLAVSHTKGKYALEDPEVEAAASNALSKHFVNGNLLIQDKIIDFDYIQSCPDIRCETDNEYALQGWAMQEGSIVIGIDPSLVVDLGREQHPDQLALKAGKLYVIKSIYSDMWSLCIEVSVKKPRNMPDANKPPNEITNFGFAPLCAITLAANYSSFLERCQAYQNQPGIVPLRPSNGQRVMPPPRLQSLVMSKEIAQQLDEGNEDEFYSSEAYIICRKFRPIGENVARVKPKEPLDKLKSLVKDPCRLRKILATRKVVLKAIFTPPEVINVDNVGTSHPTRPRKKLVKGERHSLAVSKGLKRLCC</sequence>
<protein>
    <submittedName>
        <fullName evidence="2">Uncharacterized protein</fullName>
    </submittedName>
</protein>
<dbReference type="OrthoDB" id="4526763at2759"/>